<proteinExistence type="predicted"/>
<sequence length="202" mass="23347">MRKITKFIFLSIFIVGAFFILLPTLNQSYAQDSTKYSIKINKTFSQSQPEGKVIVNNDYDFRVKVFDTYFQRGKSPLEGYGKDFLKACEKYGAPEDCTLLPAIGYIETRNCTLAASDRQKNCWGWGGAGENRVVFPDYSTAIDQVTQKLMTIPFYKTEFFNDPVYAQYYYCGQHCDKWGTYVQQARQDINNLSVELGYRKLF</sequence>
<evidence type="ECO:0008006" key="3">
    <source>
        <dbReference type="Google" id="ProtNLM"/>
    </source>
</evidence>
<evidence type="ECO:0000313" key="1">
    <source>
        <dbReference type="EMBL" id="MCA9380469.1"/>
    </source>
</evidence>
<dbReference type="AlphaFoldDB" id="A0A955I9Q2"/>
<accession>A0A955I9Q2</accession>
<gene>
    <name evidence="1" type="ORF">KC675_04795</name>
</gene>
<evidence type="ECO:0000313" key="2">
    <source>
        <dbReference type="Proteomes" id="UP000745577"/>
    </source>
</evidence>
<name>A0A955I9Q2_9BACT</name>
<dbReference type="EMBL" id="JAGQLL010000068">
    <property type="protein sequence ID" value="MCA9380469.1"/>
    <property type="molecule type" value="Genomic_DNA"/>
</dbReference>
<protein>
    <recommendedName>
        <fullName evidence="3">Mannosyl-glycoprotein endo-beta-N-acetylglucosamidase-like domain-containing protein</fullName>
    </recommendedName>
</protein>
<reference evidence="1" key="1">
    <citation type="submission" date="2020-04" db="EMBL/GenBank/DDBJ databases">
        <authorList>
            <person name="Zhang T."/>
        </authorList>
    </citation>
    <scope>NUCLEOTIDE SEQUENCE</scope>
    <source>
        <strain evidence="1">HKST-UBA15</strain>
    </source>
</reference>
<reference evidence="1" key="2">
    <citation type="journal article" date="2021" name="Microbiome">
        <title>Successional dynamics and alternative stable states in a saline activated sludge microbial community over 9 years.</title>
        <authorList>
            <person name="Wang Y."/>
            <person name="Ye J."/>
            <person name="Ju F."/>
            <person name="Liu L."/>
            <person name="Boyd J.A."/>
            <person name="Deng Y."/>
            <person name="Parks D.H."/>
            <person name="Jiang X."/>
            <person name="Yin X."/>
            <person name="Woodcroft B.J."/>
            <person name="Tyson G.W."/>
            <person name="Hugenholtz P."/>
            <person name="Polz M.F."/>
            <person name="Zhang T."/>
        </authorList>
    </citation>
    <scope>NUCLEOTIDE SEQUENCE</scope>
    <source>
        <strain evidence="1">HKST-UBA15</strain>
    </source>
</reference>
<organism evidence="1 2">
    <name type="scientific">Candidatus Dojkabacteria bacterium</name>
    <dbReference type="NCBI Taxonomy" id="2099670"/>
    <lineage>
        <taxon>Bacteria</taxon>
        <taxon>Candidatus Dojkabacteria</taxon>
    </lineage>
</organism>
<dbReference type="Proteomes" id="UP000745577">
    <property type="component" value="Unassembled WGS sequence"/>
</dbReference>
<comment type="caution">
    <text evidence="1">The sequence shown here is derived from an EMBL/GenBank/DDBJ whole genome shotgun (WGS) entry which is preliminary data.</text>
</comment>